<dbReference type="PANTHER" id="PTHR33345:SF6">
    <property type="entry name" value="OS03G0747200 PROTEIN"/>
    <property type="match status" value="1"/>
</dbReference>
<dbReference type="Pfam" id="PF07227">
    <property type="entry name" value="PHD_Oberon"/>
    <property type="match status" value="1"/>
</dbReference>
<keyword evidence="3" id="KW-0863">Zinc-finger</keyword>
<dbReference type="Pfam" id="PF24590">
    <property type="entry name" value="DUF7615"/>
    <property type="match status" value="1"/>
</dbReference>
<sequence>MCQDNFPLRNIGELLNLVGNSPTSAEAAAGKLKTSRNMSSNEDPLEIDSPAACNGDTPSANKNGLHLYPVSANDSGEGLPYAPADWPSPGDTWAWKVGKRIASAGYFLDRYLYPPKRLRGKRSVFASRLSVEQYVRSEFPSVDIDGFFASFSWKIPSKLLKGDWYAEVTSSDLKTDSQLATIGCKAGNSMCASLVAAGDPSPETMICDICCSEPGFCRDCCCLLCSKTISSAYGGYSYIRCEATVIGGYICGHIAHIDCALRSYIAGTVGGSIGLDAEYFCRRCDSRTDLVSHVIKLLNIFGSIDSRDDIEKILNVGICILRGSQKTNAKQLLRHINSAMAKLHKGACIGDVFKKEEFMDANGGTPHHDTCTSVCTHHGESTLSERSAPEKLTSNFDHRVESLKLEYEVDQILQGLRKSQEFEYRLAEEKLFVQKNYIMNLYEQLDEERSELTSHTSMVETNTLLDVVLNRVDQIKREVLKLKEMKQVQNGFGSTSKEILKDYFGLETKSS</sequence>
<keyword evidence="2" id="KW-0479">Metal-binding</keyword>
<evidence type="ECO:0000259" key="9">
    <source>
        <dbReference type="Pfam" id="PF24590"/>
    </source>
</evidence>
<evidence type="ECO:0000313" key="11">
    <source>
        <dbReference type="Proteomes" id="UP001152561"/>
    </source>
</evidence>
<keyword evidence="11" id="KW-1185">Reference proteome</keyword>
<evidence type="ECO:0000313" key="10">
    <source>
        <dbReference type="EMBL" id="KAJ8543226.1"/>
    </source>
</evidence>
<accession>A0A9Q1LRW3</accession>
<dbReference type="PANTHER" id="PTHR33345">
    <property type="entry name" value="ADAPTER PROTEIN, PUTATIVE-RELATED"/>
    <property type="match status" value="1"/>
</dbReference>
<dbReference type="GO" id="GO:0008270">
    <property type="term" value="F:zinc ion binding"/>
    <property type="evidence" value="ECO:0007669"/>
    <property type="project" value="UniProtKB-KW"/>
</dbReference>
<evidence type="ECO:0000256" key="1">
    <source>
        <dbReference type="ARBA" id="ARBA00004123"/>
    </source>
</evidence>
<evidence type="ECO:0000259" key="8">
    <source>
        <dbReference type="Pfam" id="PF23299"/>
    </source>
</evidence>
<evidence type="ECO:0000256" key="2">
    <source>
        <dbReference type="ARBA" id="ARBA00022723"/>
    </source>
</evidence>
<gene>
    <name evidence="10" type="ORF">K7X08_005749</name>
</gene>
<dbReference type="AlphaFoldDB" id="A0A9Q1LRW3"/>
<evidence type="ECO:0000256" key="5">
    <source>
        <dbReference type="ARBA" id="ARBA00023242"/>
    </source>
</evidence>
<evidence type="ECO:0008006" key="12">
    <source>
        <dbReference type="Google" id="ProtNLM"/>
    </source>
</evidence>
<dbReference type="InterPro" id="IPR055508">
    <property type="entry name" value="DUF7081"/>
</dbReference>
<dbReference type="GO" id="GO:0005634">
    <property type="term" value="C:nucleus"/>
    <property type="evidence" value="ECO:0007669"/>
    <property type="project" value="UniProtKB-SubCell"/>
</dbReference>
<evidence type="ECO:0000256" key="6">
    <source>
        <dbReference type="SAM" id="MobiDB-lite"/>
    </source>
</evidence>
<dbReference type="OrthoDB" id="1852608at2759"/>
<protein>
    <recommendedName>
        <fullName evidence="12">Oberon PHD finger domain-containing protein</fullName>
    </recommendedName>
</protein>
<organism evidence="10 11">
    <name type="scientific">Anisodus acutangulus</name>
    <dbReference type="NCBI Taxonomy" id="402998"/>
    <lineage>
        <taxon>Eukaryota</taxon>
        <taxon>Viridiplantae</taxon>
        <taxon>Streptophyta</taxon>
        <taxon>Embryophyta</taxon>
        <taxon>Tracheophyta</taxon>
        <taxon>Spermatophyta</taxon>
        <taxon>Magnoliopsida</taxon>
        <taxon>eudicotyledons</taxon>
        <taxon>Gunneridae</taxon>
        <taxon>Pentapetalae</taxon>
        <taxon>asterids</taxon>
        <taxon>lamiids</taxon>
        <taxon>Solanales</taxon>
        <taxon>Solanaceae</taxon>
        <taxon>Solanoideae</taxon>
        <taxon>Hyoscyameae</taxon>
        <taxon>Anisodus</taxon>
    </lineage>
</organism>
<dbReference type="Proteomes" id="UP001152561">
    <property type="component" value="Unassembled WGS sequence"/>
</dbReference>
<feature type="region of interest" description="Disordered" evidence="6">
    <location>
        <begin position="30"/>
        <end position="58"/>
    </location>
</feature>
<name>A0A9Q1LRW3_9SOLA</name>
<dbReference type="InterPro" id="IPR056034">
    <property type="entry name" value="DUF7615"/>
</dbReference>
<dbReference type="Pfam" id="PF23299">
    <property type="entry name" value="DUF7081"/>
    <property type="match status" value="1"/>
</dbReference>
<evidence type="ECO:0000256" key="3">
    <source>
        <dbReference type="ARBA" id="ARBA00022771"/>
    </source>
</evidence>
<feature type="domain" description="DUF7615" evidence="9">
    <location>
        <begin position="398"/>
        <end position="503"/>
    </location>
</feature>
<dbReference type="InterPro" id="IPR032881">
    <property type="entry name" value="Oberon-like_PHD"/>
</dbReference>
<keyword evidence="5" id="KW-0539">Nucleus</keyword>
<feature type="domain" description="DUF7081" evidence="8">
    <location>
        <begin position="69"/>
        <end position="157"/>
    </location>
</feature>
<reference evidence="11" key="1">
    <citation type="journal article" date="2023" name="Proc. Natl. Acad. Sci. U.S.A.">
        <title>Genomic and structural basis for evolution of tropane alkaloid biosynthesis.</title>
        <authorList>
            <person name="Wanga Y.-J."/>
            <person name="Taina T."/>
            <person name="Yua J.-Y."/>
            <person name="Lia J."/>
            <person name="Xua B."/>
            <person name="Chenc J."/>
            <person name="D'Auriad J.C."/>
            <person name="Huanga J.-P."/>
            <person name="Huanga S.-X."/>
        </authorList>
    </citation>
    <scope>NUCLEOTIDE SEQUENCE [LARGE SCALE GENOMIC DNA]</scope>
    <source>
        <strain evidence="11">cv. KIB-2019</strain>
    </source>
</reference>
<keyword evidence="4" id="KW-0862">Zinc</keyword>
<comment type="subcellular location">
    <subcellularLocation>
        <location evidence="1">Nucleus</location>
    </subcellularLocation>
</comment>
<dbReference type="EMBL" id="JAJAGQ010000014">
    <property type="protein sequence ID" value="KAJ8543226.1"/>
    <property type="molecule type" value="Genomic_DNA"/>
</dbReference>
<proteinExistence type="predicted"/>
<evidence type="ECO:0000259" key="7">
    <source>
        <dbReference type="Pfam" id="PF07227"/>
    </source>
</evidence>
<comment type="caution">
    <text evidence="10">The sequence shown here is derived from an EMBL/GenBank/DDBJ whole genome shotgun (WGS) entry which is preliminary data.</text>
</comment>
<feature type="domain" description="Oberon-like PHD finger" evidence="7">
    <location>
        <begin position="187"/>
        <end position="319"/>
    </location>
</feature>
<evidence type="ECO:0000256" key="4">
    <source>
        <dbReference type="ARBA" id="ARBA00022833"/>
    </source>
</evidence>